<evidence type="ECO:0000313" key="4">
    <source>
        <dbReference type="Proteomes" id="UP000775686"/>
    </source>
</evidence>
<name>A0ABS2EH97_9FIRM</name>
<feature type="transmembrane region" description="Helical" evidence="1">
    <location>
        <begin position="232"/>
        <end position="252"/>
    </location>
</feature>
<evidence type="ECO:0000313" key="3">
    <source>
        <dbReference type="EMBL" id="MBM6744351.1"/>
    </source>
</evidence>
<keyword evidence="1" id="KW-0812">Transmembrane</keyword>
<keyword evidence="4" id="KW-1185">Reference proteome</keyword>
<feature type="transmembrane region" description="Helical" evidence="1">
    <location>
        <begin position="7"/>
        <end position="25"/>
    </location>
</feature>
<feature type="transmembrane region" description="Helical" evidence="1">
    <location>
        <begin position="86"/>
        <end position="112"/>
    </location>
</feature>
<dbReference type="PANTHER" id="PTHR23028">
    <property type="entry name" value="ACETYLTRANSFERASE"/>
    <property type="match status" value="1"/>
</dbReference>
<keyword evidence="3" id="KW-0012">Acyltransferase</keyword>
<gene>
    <name evidence="3" type="ORF">H6A32_08525</name>
</gene>
<keyword evidence="3" id="KW-0808">Transferase</keyword>
<accession>A0ABS2EH97</accession>
<dbReference type="InterPro" id="IPR002656">
    <property type="entry name" value="Acyl_transf_3_dom"/>
</dbReference>
<dbReference type="EMBL" id="JACJKH010000013">
    <property type="protein sequence ID" value="MBM6744351.1"/>
    <property type="molecule type" value="Genomic_DNA"/>
</dbReference>
<dbReference type="Pfam" id="PF01757">
    <property type="entry name" value="Acyl_transf_3"/>
    <property type="match status" value="1"/>
</dbReference>
<dbReference type="InterPro" id="IPR050879">
    <property type="entry name" value="Acyltransferase_3"/>
</dbReference>
<dbReference type="PANTHER" id="PTHR23028:SF53">
    <property type="entry name" value="ACYL_TRANSF_3 DOMAIN-CONTAINING PROTEIN"/>
    <property type="match status" value="1"/>
</dbReference>
<feature type="transmembrane region" description="Helical" evidence="1">
    <location>
        <begin position="183"/>
        <end position="200"/>
    </location>
</feature>
<dbReference type="Proteomes" id="UP000775686">
    <property type="component" value="Unassembled WGS sequence"/>
</dbReference>
<feature type="transmembrane region" description="Helical" evidence="1">
    <location>
        <begin position="290"/>
        <end position="312"/>
    </location>
</feature>
<feature type="transmembrane region" description="Helical" evidence="1">
    <location>
        <begin position="207"/>
        <end position="226"/>
    </location>
</feature>
<feature type="transmembrane region" description="Helical" evidence="1">
    <location>
        <begin position="45"/>
        <end position="65"/>
    </location>
</feature>
<proteinExistence type="predicted"/>
<comment type="caution">
    <text evidence="3">The sequence shown here is derived from an EMBL/GenBank/DDBJ whole genome shotgun (WGS) entry which is preliminary data.</text>
</comment>
<evidence type="ECO:0000259" key="2">
    <source>
        <dbReference type="Pfam" id="PF01757"/>
    </source>
</evidence>
<feature type="domain" description="Acyltransferase 3" evidence="2">
    <location>
        <begin position="8"/>
        <end position="312"/>
    </location>
</feature>
<dbReference type="GO" id="GO:0016746">
    <property type="term" value="F:acyltransferase activity"/>
    <property type="evidence" value="ECO:0007669"/>
    <property type="project" value="UniProtKB-KW"/>
</dbReference>
<reference evidence="3 4" key="1">
    <citation type="journal article" date="2021" name="Sci. Rep.">
        <title>The distribution of antibiotic resistance genes in chicken gut microbiota commensals.</title>
        <authorList>
            <person name="Juricova H."/>
            <person name="Matiasovicova J."/>
            <person name="Kubasova T."/>
            <person name="Cejkova D."/>
            <person name="Rychlik I."/>
        </authorList>
    </citation>
    <scope>NUCLEOTIDE SEQUENCE [LARGE SCALE GENOMIC DNA]</scope>
    <source>
        <strain evidence="3 4">An770</strain>
    </source>
</reference>
<sequence length="335" mass="38015">MGKKHYGAIDGLRTIAALGIVMMHIQANTSYKISGYLYERMIPEFTNFVFLFMVISAFGMCCGYYEKVLNNEISISEFYKRRFLKTLPFFGILVIIDLLMSPSVDSFAQAFADLTLLFGFLPNAGDIEVIGVGWFLGLVFVFYLCFPFFCFLIETKKRAWFSFLISLIYNFVCANYFEIDRRNILYSACFFLAGGLLYLYRDEISKINKFAVLAGVWLTVILYYTIGGNTITLLLVSVLLLMYATLASKGVLQNKVTKFISGISMEIYLSHMLMFRVVEKTGLHTVLGDGWIQYIVTVVLVFVGTVIFSFVMKCVIERVEGKLAGRSTTGRKIGR</sequence>
<feature type="transmembrane region" description="Helical" evidence="1">
    <location>
        <begin position="259"/>
        <end position="278"/>
    </location>
</feature>
<evidence type="ECO:0000256" key="1">
    <source>
        <dbReference type="SAM" id="Phobius"/>
    </source>
</evidence>
<protein>
    <submittedName>
        <fullName evidence="3">Acyltransferase</fullName>
    </submittedName>
</protein>
<organism evidence="3 4">
    <name type="scientific">Drancourtella massiliensis</name>
    <dbReference type="NCBI Taxonomy" id="1632013"/>
    <lineage>
        <taxon>Bacteria</taxon>
        <taxon>Bacillati</taxon>
        <taxon>Bacillota</taxon>
        <taxon>Clostridia</taxon>
        <taxon>Eubacteriales</taxon>
        <taxon>Oscillospiraceae</taxon>
        <taxon>Drancourtella</taxon>
    </lineage>
</organism>
<keyword evidence="1" id="KW-0472">Membrane</keyword>
<feature type="transmembrane region" description="Helical" evidence="1">
    <location>
        <begin position="132"/>
        <end position="152"/>
    </location>
</feature>
<feature type="transmembrane region" description="Helical" evidence="1">
    <location>
        <begin position="159"/>
        <end position="177"/>
    </location>
</feature>
<keyword evidence="1" id="KW-1133">Transmembrane helix</keyword>
<dbReference type="RefSeq" id="WP_204864133.1">
    <property type="nucleotide sequence ID" value="NZ_JACJKH010000013.1"/>
</dbReference>